<proteinExistence type="predicted"/>
<name>A0A1H8IEM0_9PROT</name>
<dbReference type="Proteomes" id="UP000199459">
    <property type="component" value="Unassembled WGS sequence"/>
</dbReference>
<dbReference type="AlphaFoldDB" id="A0A1H8IEM0"/>
<reference evidence="1 2" key="1">
    <citation type="submission" date="2016-10" db="EMBL/GenBank/DDBJ databases">
        <authorList>
            <person name="de Groot N.N."/>
        </authorList>
    </citation>
    <scope>NUCLEOTIDE SEQUENCE [LARGE SCALE GENOMIC DNA]</scope>
    <source>
        <strain evidence="1 2">Nm22</strain>
    </source>
</reference>
<dbReference type="RefSeq" id="WP_090634569.1">
    <property type="nucleotide sequence ID" value="NZ_FOCP01000031.1"/>
</dbReference>
<evidence type="ECO:0000313" key="1">
    <source>
        <dbReference type="EMBL" id="SEN66699.1"/>
    </source>
</evidence>
<accession>A0A1H8IEM0</accession>
<evidence type="ECO:0000313" key="2">
    <source>
        <dbReference type="Proteomes" id="UP000199459"/>
    </source>
</evidence>
<protein>
    <submittedName>
        <fullName evidence="1">Uncharacterized protein</fullName>
    </submittedName>
</protein>
<organism evidence="1 2">
    <name type="scientific">Nitrosomonas marina</name>
    <dbReference type="NCBI Taxonomy" id="917"/>
    <lineage>
        <taxon>Bacteria</taxon>
        <taxon>Pseudomonadati</taxon>
        <taxon>Pseudomonadota</taxon>
        <taxon>Betaproteobacteria</taxon>
        <taxon>Nitrosomonadales</taxon>
        <taxon>Nitrosomonadaceae</taxon>
        <taxon>Nitrosomonas</taxon>
    </lineage>
</organism>
<gene>
    <name evidence="1" type="ORF">SAMN05216325_13130</name>
</gene>
<sequence length="59" mass="6646">MAGLDAYPEFDITAERSALQGSDDSRIAYNCDYSVKVKEGKKVAAEWKWRRSAYNESPA</sequence>
<dbReference type="EMBL" id="FOCP01000031">
    <property type="protein sequence ID" value="SEN66699.1"/>
    <property type="molecule type" value="Genomic_DNA"/>
</dbReference>